<dbReference type="GO" id="GO:0016705">
    <property type="term" value="F:oxidoreductase activity, acting on paired donors, with incorporation or reduction of molecular oxygen"/>
    <property type="evidence" value="ECO:0007669"/>
    <property type="project" value="InterPro"/>
</dbReference>
<organism evidence="4 5">
    <name type="scientific">Botrytis porri</name>
    <dbReference type="NCBI Taxonomy" id="87229"/>
    <lineage>
        <taxon>Eukaryota</taxon>
        <taxon>Fungi</taxon>
        <taxon>Dikarya</taxon>
        <taxon>Ascomycota</taxon>
        <taxon>Pezizomycotina</taxon>
        <taxon>Leotiomycetes</taxon>
        <taxon>Helotiales</taxon>
        <taxon>Sclerotiniaceae</taxon>
        <taxon>Botrytis</taxon>
    </lineage>
</organism>
<feature type="region of interest" description="Disordered" evidence="2">
    <location>
        <begin position="382"/>
        <end position="401"/>
    </location>
</feature>
<dbReference type="Proteomes" id="UP000297280">
    <property type="component" value="Unassembled WGS sequence"/>
</dbReference>
<reference evidence="4 5" key="1">
    <citation type="submission" date="2017-12" db="EMBL/GenBank/DDBJ databases">
        <title>Comparative genomics of Botrytis spp.</title>
        <authorList>
            <person name="Valero-Jimenez C.A."/>
            <person name="Tapia P."/>
            <person name="Veloso J."/>
            <person name="Silva-Moreno E."/>
            <person name="Staats M."/>
            <person name="Valdes J.H."/>
            <person name="Van Kan J.A.L."/>
        </authorList>
    </citation>
    <scope>NUCLEOTIDE SEQUENCE [LARGE SCALE GENOMIC DNA]</scope>
    <source>
        <strain evidence="4 5">MUCL3349</strain>
    </source>
</reference>
<dbReference type="AlphaFoldDB" id="A0A4Z1KNK3"/>
<comment type="similarity">
    <text evidence="1">Belongs to the cytochrome P450 family.</text>
</comment>
<proteinExistence type="inferred from homology"/>
<gene>
    <name evidence="4" type="ORF">BPOR_0210g00060</name>
</gene>
<dbReference type="PANTHER" id="PTHR24305">
    <property type="entry name" value="CYTOCHROME P450"/>
    <property type="match status" value="1"/>
</dbReference>
<protein>
    <recommendedName>
        <fullName evidence="6">Cytochrome P450</fullName>
    </recommendedName>
</protein>
<comment type="caution">
    <text evidence="4">The sequence shown here is derived from an EMBL/GenBank/DDBJ whole genome shotgun (WGS) entry which is preliminary data.</text>
</comment>
<dbReference type="InterPro" id="IPR036396">
    <property type="entry name" value="Cyt_P450_sf"/>
</dbReference>
<evidence type="ECO:0000256" key="3">
    <source>
        <dbReference type="SAM" id="SignalP"/>
    </source>
</evidence>
<name>A0A4Z1KNK3_9HELO</name>
<dbReference type="EMBL" id="PQXO01000210">
    <property type="protein sequence ID" value="TGO87677.1"/>
    <property type="molecule type" value="Genomic_DNA"/>
</dbReference>
<dbReference type="STRING" id="87229.A0A4Z1KNK3"/>
<dbReference type="Gene3D" id="1.10.630.10">
    <property type="entry name" value="Cytochrome P450"/>
    <property type="match status" value="2"/>
</dbReference>
<dbReference type="GO" id="GO:0020037">
    <property type="term" value="F:heme binding"/>
    <property type="evidence" value="ECO:0007669"/>
    <property type="project" value="InterPro"/>
</dbReference>
<dbReference type="SUPFAM" id="SSF48264">
    <property type="entry name" value="Cytochrome P450"/>
    <property type="match status" value="1"/>
</dbReference>
<evidence type="ECO:0000313" key="4">
    <source>
        <dbReference type="EMBL" id="TGO87677.1"/>
    </source>
</evidence>
<feature type="signal peptide" evidence="3">
    <location>
        <begin position="1"/>
        <end position="18"/>
    </location>
</feature>
<dbReference type="InterPro" id="IPR050121">
    <property type="entry name" value="Cytochrome_P450_monoxygenase"/>
</dbReference>
<dbReference type="PANTHER" id="PTHR24305:SF166">
    <property type="entry name" value="CYTOCHROME P450 12A4, MITOCHONDRIAL-RELATED"/>
    <property type="match status" value="1"/>
</dbReference>
<dbReference type="GO" id="GO:0004497">
    <property type="term" value="F:monooxygenase activity"/>
    <property type="evidence" value="ECO:0007669"/>
    <property type="project" value="InterPro"/>
</dbReference>
<sequence length="472" mass="53859">MLFRLLTTLLLPLPLTWGGGNIYKLYQNYILAKKIGVPIVVLPLSPQNPIWMLLADIIVPLFQKSSITRSWPLIRFGRRAWEFKDKAQIHLEIGDVFIMVTPDENVLYICDADTLNEVLLRRNKFKRPREVLEMLNVFGPNISTVADEDWPRHKKATGPPFSNEQTNRLGVLALWTTAEDAKTFSLNILSSAGFGKSYPFRPLPDPENDPNHSMSYNESLSLIVGNAIPILIIGPNFLLKWRRHLPKSLQEIAQATVEFQAYMKEMVQEERKLIATGKQSKPNLMTSLIRASHSNSDIKSDATYPGKTLRLYHPLVTFTRSTGNLPKTITYASKQLHLPPNTMILPNLLGVPSHPRYWGSDRLLWRPSRWIISFSNQNDESTEELWKPPKGSYKPWSEGPQGCPDKKFGQVEFVAAMAGLFHRTRVEIVKEAGENQEEAEKRVKALVDDSAMVLLLQMMKPERAGLRWVRKR</sequence>
<evidence type="ECO:0000256" key="2">
    <source>
        <dbReference type="SAM" id="MobiDB-lite"/>
    </source>
</evidence>
<evidence type="ECO:0008006" key="6">
    <source>
        <dbReference type="Google" id="ProtNLM"/>
    </source>
</evidence>
<accession>A0A4Z1KNK3</accession>
<evidence type="ECO:0000256" key="1">
    <source>
        <dbReference type="ARBA" id="ARBA00010617"/>
    </source>
</evidence>
<keyword evidence="3" id="KW-0732">Signal</keyword>
<feature type="chain" id="PRO_5021394173" description="Cytochrome P450" evidence="3">
    <location>
        <begin position="19"/>
        <end position="472"/>
    </location>
</feature>
<evidence type="ECO:0000313" key="5">
    <source>
        <dbReference type="Proteomes" id="UP000297280"/>
    </source>
</evidence>
<keyword evidence="5" id="KW-1185">Reference proteome</keyword>
<dbReference type="GO" id="GO:0005506">
    <property type="term" value="F:iron ion binding"/>
    <property type="evidence" value="ECO:0007669"/>
    <property type="project" value="InterPro"/>
</dbReference>